<keyword evidence="4 6" id="KW-0368">Histidine biosynthesis</keyword>
<evidence type="ECO:0000256" key="6">
    <source>
        <dbReference type="HAMAP-Rule" id="MF_00076"/>
    </source>
</evidence>
<dbReference type="FunFam" id="3.30.230.40:FF:000001">
    <property type="entry name" value="Imidazoleglycerol-phosphate dehydratase HisB"/>
    <property type="match status" value="1"/>
</dbReference>
<evidence type="ECO:0000313" key="8">
    <source>
        <dbReference type="Proteomes" id="UP000034739"/>
    </source>
</evidence>
<dbReference type="PROSITE" id="PS00955">
    <property type="entry name" value="IGP_DEHYDRATASE_2"/>
    <property type="match status" value="1"/>
</dbReference>
<organism evidence="7 8">
    <name type="scientific">Candidatus Gottesmanbacteria bacterium GW2011_GWA2_47_9</name>
    <dbReference type="NCBI Taxonomy" id="1618445"/>
    <lineage>
        <taxon>Bacteria</taxon>
        <taxon>Candidatus Gottesmaniibacteriota</taxon>
    </lineage>
</organism>
<evidence type="ECO:0000256" key="2">
    <source>
        <dbReference type="ARBA" id="ARBA00016664"/>
    </source>
</evidence>
<keyword evidence="5 6" id="KW-0456">Lyase</keyword>
<dbReference type="PANTHER" id="PTHR23133">
    <property type="entry name" value="IMIDAZOLEGLYCEROL-PHOSPHATE DEHYDRATASE HIS7"/>
    <property type="match status" value="1"/>
</dbReference>
<dbReference type="PATRIC" id="fig|1618445.3.peg.1322"/>
<name>A0A0G1TUQ1_9BACT</name>
<proteinExistence type="inferred from homology"/>
<dbReference type="HAMAP" id="MF_00076">
    <property type="entry name" value="HisB"/>
    <property type="match status" value="1"/>
</dbReference>
<dbReference type="InterPro" id="IPR020565">
    <property type="entry name" value="ImidazoleglycerP_deHydtase_CS"/>
</dbReference>
<dbReference type="InterPro" id="IPR038494">
    <property type="entry name" value="IGPD_sf"/>
</dbReference>
<gene>
    <name evidence="6" type="primary">hisB</name>
    <name evidence="7" type="ORF">UY16_C0075G0008</name>
</gene>
<comment type="pathway">
    <text evidence="1 6">Amino-acid biosynthesis; L-histidine biosynthesis; L-histidine from 5-phospho-alpha-D-ribose 1-diphosphate: step 6/9.</text>
</comment>
<dbReference type="InterPro" id="IPR020568">
    <property type="entry name" value="Ribosomal_Su5_D2-typ_SF"/>
</dbReference>
<reference evidence="7 8" key="1">
    <citation type="journal article" date="2015" name="Nature">
        <title>rRNA introns, odd ribosomes, and small enigmatic genomes across a large radiation of phyla.</title>
        <authorList>
            <person name="Brown C.T."/>
            <person name="Hug L.A."/>
            <person name="Thomas B.C."/>
            <person name="Sharon I."/>
            <person name="Castelle C.J."/>
            <person name="Singh A."/>
            <person name="Wilkins M.J."/>
            <person name="Williams K.H."/>
            <person name="Banfield J.F."/>
        </authorList>
    </citation>
    <scope>NUCLEOTIDE SEQUENCE [LARGE SCALE GENOMIC DNA]</scope>
</reference>
<dbReference type="PANTHER" id="PTHR23133:SF2">
    <property type="entry name" value="IMIDAZOLEGLYCEROL-PHOSPHATE DEHYDRATASE"/>
    <property type="match status" value="1"/>
</dbReference>
<sequence length="197" mass="20532">MTSRIGAVRRTTGETDVDATIALDGTGQATCRTGVGFLDHMIAQIARHGLLDVTVHATGDSSGSHHVVEDVAIVLGRALREALGDGAGLTRMGDATVPLDEALAMCAVDLSGRPYAVVDSGLRGETVEGVPGDMLDHFLETFAMEARIGLHCRVLYGRNAHHKAEALFKALARSLRVAVIVDPRLGGAAPSTKGTVA</sequence>
<dbReference type="CDD" id="cd07914">
    <property type="entry name" value="IGPD"/>
    <property type="match status" value="1"/>
</dbReference>
<keyword evidence="3 6" id="KW-0028">Amino-acid biosynthesis</keyword>
<dbReference type="GO" id="GO:0004424">
    <property type="term" value="F:imidazoleglycerol-phosphate dehydratase activity"/>
    <property type="evidence" value="ECO:0007669"/>
    <property type="project" value="UniProtKB-UniRule"/>
</dbReference>
<evidence type="ECO:0000256" key="4">
    <source>
        <dbReference type="ARBA" id="ARBA00023102"/>
    </source>
</evidence>
<dbReference type="UniPathway" id="UPA00031">
    <property type="reaction ID" value="UER00011"/>
</dbReference>
<dbReference type="EMBL" id="LCOY01000075">
    <property type="protein sequence ID" value="KKU85572.1"/>
    <property type="molecule type" value="Genomic_DNA"/>
</dbReference>
<comment type="caution">
    <text evidence="7">The sequence shown here is derived from an EMBL/GenBank/DDBJ whole genome shotgun (WGS) entry which is preliminary data.</text>
</comment>
<protein>
    <recommendedName>
        <fullName evidence="2 6">Imidazoleglycerol-phosphate dehydratase</fullName>
        <shortName evidence="6">IGPD</shortName>
        <ecNumber evidence="6">4.2.1.19</ecNumber>
    </recommendedName>
</protein>
<dbReference type="AlphaFoldDB" id="A0A0G1TUQ1"/>
<dbReference type="GO" id="GO:0000105">
    <property type="term" value="P:L-histidine biosynthetic process"/>
    <property type="evidence" value="ECO:0007669"/>
    <property type="project" value="UniProtKB-UniRule"/>
</dbReference>
<evidence type="ECO:0000256" key="5">
    <source>
        <dbReference type="ARBA" id="ARBA00023239"/>
    </source>
</evidence>
<comment type="subcellular location">
    <subcellularLocation>
        <location evidence="6">Cytoplasm</location>
    </subcellularLocation>
</comment>
<keyword evidence="6" id="KW-0963">Cytoplasm</keyword>
<dbReference type="FunFam" id="3.30.230.40:FF:000003">
    <property type="entry name" value="Imidazoleglycerol-phosphate dehydratase HisB"/>
    <property type="match status" value="1"/>
</dbReference>
<accession>A0A0G1TUQ1</accession>
<dbReference type="Gene3D" id="3.30.230.40">
    <property type="entry name" value="Imidazole glycerol phosphate dehydratase, domain 1"/>
    <property type="match status" value="2"/>
</dbReference>
<evidence type="ECO:0000256" key="3">
    <source>
        <dbReference type="ARBA" id="ARBA00022605"/>
    </source>
</evidence>
<comment type="catalytic activity">
    <reaction evidence="6">
        <text>D-erythro-1-(imidazol-4-yl)glycerol 3-phosphate = 3-(imidazol-4-yl)-2-oxopropyl phosphate + H2O</text>
        <dbReference type="Rhea" id="RHEA:11040"/>
        <dbReference type="ChEBI" id="CHEBI:15377"/>
        <dbReference type="ChEBI" id="CHEBI:57766"/>
        <dbReference type="ChEBI" id="CHEBI:58278"/>
        <dbReference type="EC" id="4.2.1.19"/>
    </reaction>
</comment>
<dbReference type="EC" id="4.2.1.19" evidence="6"/>
<evidence type="ECO:0000313" key="7">
    <source>
        <dbReference type="EMBL" id="KKU85572.1"/>
    </source>
</evidence>
<dbReference type="Proteomes" id="UP000034739">
    <property type="component" value="Unassembled WGS sequence"/>
</dbReference>
<comment type="similarity">
    <text evidence="6">Belongs to the imidazoleglycerol-phosphate dehydratase family.</text>
</comment>
<dbReference type="NCBIfam" id="NF002111">
    <property type="entry name" value="PRK00951.2-1"/>
    <property type="match status" value="1"/>
</dbReference>
<dbReference type="SUPFAM" id="SSF54211">
    <property type="entry name" value="Ribosomal protein S5 domain 2-like"/>
    <property type="match status" value="2"/>
</dbReference>
<dbReference type="GO" id="GO:0005737">
    <property type="term" value="C:cytoplasm"/>
    <property type="evidence" value="ECO:0007669"/>
    <property type="project" value="UniProtKB-SubCell"/>
</dbReference>
<dbReference type="InterPro" id="IPR000807">
    <property type="entry name" value="ImidazoleglycerolP_deHydtase"/>
</dbReference>
<dbReference type="Pfam" id="PF00475">
    <property type="entry name" value="IGPD"/>
    <property type="match status" value="1"/>
</dbReference>
<dbReference type="NCBIfam" id="NF002114">
    <property type="entry name" value="PRK00951.2-4"/>
    <property type="match status" value="1"/>
</dbReference>
<evidence type="ECO:0000256" key="1">
    <source>
        <dbReference type="ARBA" id="ARBA00005047"/>
    </source>
</evidence>